<protein>
    <submittedName>
        <fullName evidence="1">Uncharacterized protein</fullName>
    </submittedName>
</protein>
<evidence type="ECO:0000313" key="2">
    <source>
        <dbReference type="Proteomes" id="UP001159363"/>
    </source>
</evidence>
<gene>
    <name evidence="1" type="ORF">PR048_015058</name>
</gene>
<dbReference type="SUPFAM" id="SSF53098">
    <property type="entry name" value="Ribonuclease H-like"/>
    <property type="match status" value="1"/>
</dbReference>
<evidence type="ECO:0000313" key="1">
    <source>
        <dbReference type="EMBL" id="KAJ8883218.1"/>
    </source>
</evidence>
<comment type="caution">
    <text evidence="1">The sequence shown here is derived from an EMBL/GenBank/DDBJ whole genome shotgun (WGS) entry which is preliminary data.</text>
</comment>
<dbReference type="InterPro" id="IPR012337">
    <property type="entry name" value="RNaseH-like_sf"/>
</dbReference>
<organism evidence="1 2">
    <name type="scientific">Dryococelus australis</name>
    <dbReference type="NCBI Taxonomy" id="614101"/>
    <lineage>
        <taxon>Eukaryota</taxon>
        <taxon>Metazoa</taxon>
        <taxon>Ecdysozoa</taxon>
        <taxon>Arthropoda</taxon>
        <taxon>Hexapoda</taxon>
        <taxon>Insecta</taxon>
        <taxon>Pterygota</taxon>
        <taxon>Neoptera</taxon>
        <taxon>Polyneoptera</taxon>
        <taxon>Phasmatodea</taxon>
        <taxon>Verophasmatodea</taxon>
        <taxon>Anareolatae</taxon>
        <taxon>Phasmatidae</taxon>
        <taxon>Eurycanthinae</taxon>
        <taxon>Dryococelus</taxon>
    </lineage>
</organism>
<name>A0ABQ9HFX9_9NEOP</name>
<accession>A0ABQ9HFX9</accession>
<proteinExistence type="predicted"/>
<dbReference type="Gene3D" id="3.30.420.10">
    <property type="entry name" value="Ribonuclease H-like superfamily/Ribonuclease H"/>
    <property type="match status" value="1"/>
</dbReference>
<dbReference type="InterPro" id="IPR036397">
    <property type="entry name" value="RNaseH_sf"/>
</dbReference>
<dbReference type="Proteomes" id="UP001159363">
    <property type="component" value="Chromosome 4"/>
</dbReference>
<dbReference type="EMBL" id="JARBHB010000005">
    <property type="protein sequence ID" value="KAJ8883218.1"/>
    <property type="molecule type" value="Genomic_DNA"/>
</dbReference>
<reference evidence="1 2" key="1">
    <citation type="submission" date="2023-02" db="EMBL/GenBank/DDBJ databases">
        <title>LHISI_Scaffold_Assembly.</title>
        <authorList>
            <person name="Stuart O.P."/>
            <person name="Cleave R."/>
            <person name="Magrath M.J.L."/>
            <person name="Mikheyev A.S."/>
        </authorList>
    </citation>
    <scope>NUCLEOTIDE SEQUENCE [LARGE SCALE GENOMIC DNA]</scope>
    <source>
        <strain evidence="1">Daus_M_001</strain>
        <tissue evidence="1">Leg muscle</tissue>
    </source>
</reference>
<keyword evidence="2" id="KW-1185">Reference proteome</keyword>
<sequence>MDNTHGKPGYLHTFPGSKSFERIGTTATPSGNATDVANFLLKRIICSHSVHLVIVTDRGKVFSSKEASTSTRDLNQHLEEDKSIQVMSPVERIATSGCT</sequence>